<dbReference type="Pfam" id="PF08281">
    <property type="entry name" value="Sigma70_r4_2"/>
    <property type="match status" value="1"/>
</dbReference>
<name>A0A934NFA9_9BACT</name>
<comment type="caution">
    <text evidence="2">The sequence shown here is derived from an EMBL/GenBank/DDBJ whole genome shotgun (WGS) entry which is preliminary data.</text>
</comment>
<dbReference type="InterPro" id="IPR036388">
    <property type="entry name" value="WH-like_DNA-bd_sf"/>
</dbReference>
<feature type="domain" description="RNA polymerase sigma factor 70 region 4 type 2" evidence="1">
    <location>
        <begin position="79"/>
        <end position="129"/>
    </location>
</feature>
<organism evidence="2 3">
    <name type="scientific">Candidatus Amunia macphersoniae</name>
    <dbReference type="NCBI Taxonomy" id="3127014"/>
    <lineage>
        <taxon>Bacteria</taxon>
        <taxon>Bacillati</taxon>
        <taxon>Candidatus Dormiibacterota</taxon>
        <taxon>Candidatus Dormibacteria</taxon>
        <taxon>Candidatus Aeolococcales</taxon>
        <taxon>Candidatus Aeolococcaceae</taxon>
        <taxon>Candidatus Amunia</taxon>
    </lineage>
</organism>
<dbReference type="EMBL" id="JAEKNN010000003">
    <property type="protein sequence ID" value="MBJ7607866.1"/>
    <property type="molecule type" value="Genomic_DNA"/>
</dbReference>
<dbReference type="Gene3D" id="1.10.10.10">
    <property type="entry name" value="Winged helix-like DNA-binding domain superfamily/Winged helix DNA-binding domain"/>
    <property type="match status" value="1"/>
</dbReference>
<sequence length="163" mass="17934">MAALRAWPRTGVPDDPRAWLTVAARNKAYDTMRREAVRPAKETAAGWHLPAAIPDPAEEVTEMVEPESVVRDDMLRLVFTCCHPALALDAQVALALRTLAGLDVAAIARVLMVPQATMAKRLVRARQKIAHARIPYRVPTDAELDPVLVRVTGRDCQARKGDL</sequence>
<dbReference type="GO" id="GO:0016987">
    <property type="term" value="F:sigma factor activity"/>
    <property type="evidence" value="ECO:0007669"/>
    <property type="project" value="InterPro"/>
</dbReference>
<dbReference type="SUPFAM" id="SSF88946">
    <property type="entry name" value="Sigma2 domain of RNA polymerase sigma factors"/>
    <property type="match status" value="1"/>
</dbReference>
<dbReference type="AlphaFoldDB" id="A0A934NFA9"/>
<proteinExistence type="predicted"/>
<evidence type="ECO:0000313" key="2">
    <source>
        <dbReference type="EMBL" id="MBJ7607866.1"/>
    </source>
</evidence>
<dbReference type="PANTHER" id="PTHR47756:SF2">
    <property type="entry name" value="BLL6612 PROTEIN"/>
    <property type="match status" value="1"/>
</dbReference>
<dbReference type="InterPro" id="IPR013249">
    <property type="entry name" value="RNA_pol_sigma70_r4_t2"/>
</dbReference>
<evidence type="ECO:0000259" key="1">
    <source>
        <dbReference type="Pfam" id="PF08281"/>
    </source>
</evidence>
<dbReference type="SUPFAM" id="SSF88659">
    <property type="entry name" value="Sigma3 and sigma4 domains of RNA polymerase sigma factors"/>
    <property type="match status" value="1"/>
</dbReference>
<dbReference type="GO" id="GO:0003677">
    <property type="term" value="F:DNA binding"/>
    <property type="evidence" value="ECO:0007669"/>
    <property type="project" value="InterPro"/>
</dbReference>
<evidence type="ECO:0000313" key="3">
    <source>
        <dbReference type="Proteomes" id="UP000614410"/>
    </source>
</evidence>
<protein>
    <recommendedName>
        <fullName evidence="1">RNA polymerase sigma factor 70 region 4 type 2 domain-containing protein</fullName>
    </recommendedName>
</protein>
<dbReference type="Proteomes" id="UP000614410">
    <property type="component" value="Unassembled WGS sequence"/>
</dbReference>
<dbReference type="InterPro" id="IPR013325">
    <property type="entry name" value="RNA_pol_sigma_r2"/>
</dbReference>
<reference evidence="2 3" key="1">
    <citation type="submission" date="2020-10" db="EMBL/GenBank/DDBJ databases">
        <title>Ca. Dormibacterota MAGs.</title>
        <authorList>
            <person name="Montgomery K."/>
        </authorList>
    </citation>
    <scope>NUCLEOTIDE SEQUENCE [LARGE SCALE GENOMIC DNA]</scope>
    <source>
        <strain evidence="2">Mitchell_Peninsula_5</strain>
    </source>
</reference>
<dbReference type="GO" id="GO:0006352">
    <property type="term" value="P:DNA-templated transcription initiation"/>
    <property type="evidence" value="ECO:0007669"/>
    <property type="project" value="InterPro"/>
</dbReference>
<dbReference type="InterPro" id="IPR013324">
    <property type="entry name" value="RNA_pol_sigma_r3/r4-like"/>
</dbReference>
<dbReference type="PANTHER" id="PTHR47756">
    <property type="entry name" value="BLL6612 PROTEIN-RELATED"/>
    <property type="match status" value="1"/>
</dbReference>
<accession>A0A934NFA9</accession>
<gene>
    <name evidence="2" type="ORF">JF887_00330</name>
</gene>